<proteinExistence type="inferred from homology"/>
<dbReference type="EMBL" id="CP016616">
    <property type="protein sequence ID" value="ANY82044.1"/>
    <property type="molecule type" value="Genomic_DNA"/>
</dbReference>
<dbReference type="SUPFAM" id="SSF51338">
    <property type="entry name" value="Composite domain of metallo-dependent hydrolases"/>
    <property type="match status" value="2"/>
</dbReference>
<reference evidence="7" key="1">
    <citation type="submission" date="2016-07" db="EMBL/GenBank/DDBJ databases">
        <title>Microvirga ossetica sp. nov. a new species of rhizobia isolated from root nodules of the legume species Vicia alpestris Steven originated from North Ossetia region in the Caucasus.</title>
        <authorList>
            <person name="Safronova V.I."/>
            <person name="Kuznetsova I.G."/>
            <person name="Sazanova A.L."/>
            <person name="Belimov A."/>
            <person name="Andronov E."/>
            <person name="Osledkin Y.S."/>
            <person name="Onishchuk O.P."/>
            <person name="Kurchak O.N."/>
            <person name="Shaposhnikov A.I."/>
            <person name="Willems A."/>
            <person name="Tikhonovich I.A."/>
        </authorList>
    </citation>
    <scope>NUCLEOTIDE SEQUENCE [LARGE SCALE GENOMIC DNA]</scope>
    <source>
        <strain evidence="7">V5/3M</strain>
    </source>
</reference>
<comment type="similarity">
    <text evidence="2">Belongs to the metallo-dependent hydrolases superfamily. Hydantoinase/dihydropyrimidinase family.</text>
</comment>
<protein>
    <submittedName>
        <fullName evidence="7">Dihydropyrimidinase</fullName>
    </submittedName>
</protein>
<dbReference type="GO" id="GO:0046872">
    <property type="term" value="F:metal ion binding"/>
    <property type="evidence" value="ECO:0007669"/>
    <property type="project" value="UniProtKB-KW"/>
</dbReference>
<evidence type="ECO:0000256" key="3">
    <source>
        <dbReference type="ARBA" id="ARBA00022723"/>
    </source>
</evidence>
<feature type="modified residue" description="N6-carboxylysine" evidence="5">
    <location>
        <position position="156"/>
    </location>
</feature>
<keyword evidence="4" id="KW-0378">Hydrolase</keyword>
<dbReference type="InterPro" id="IPR032466">
    <property type="entry name" value="Metal_Hydrolase"/>
</dbReference>
<dbReference type="Pfam" id="PF01979">
    <property type="entry name" value="Amidohydro_1"/>
    <property type="match status" value="1"/>
</dbReference>
<dbReference type="SUPFAM" id="SSF51556">
    <property type="entry name" value="Metallo-dependent hydrolases"/>
    <property type="match status" value="1"/>
</dbReference>
<evidence type="ECO:0000256" key="4">
    <source>
        <dbReference type="ARBA" id="ARBA00022801"/>
    </source>
</evidence>
<dbReference type="InterPro" id="IPR006680">
    <property type="entry name" value="Amidohydro-rel"/>
</dbReference>
<dbReference type="FunFam" id="3.20.20.140:FF:000174">
    <property type="entry name" value="Dihydropyrimidinase-related protein 2"/>
    <property type="match status" value="1"/>
</dbReference>
<feature type="domain" description="Amidohydrolase-related" evidence="6">
    <location>
        <begin position="54"/>
        <end position="444"/>
    </location>
</feature>
<dbReference type="InterPro" id="IPR011059">
    <property type="entry name" value="Metal-dep_hydrolase_composite"/>
</dbReference>
<dbReference type="Gene3D" id="3.20.20.140">
    <property type="entry name" value="Metal-dependent hydrolases"/>
    <property type="match status" value="1"/>
</dbReference>
<dbReference type="CDD" id="cd01314">
    <property type="entry name" value="D-HYD"/>
    <property type="match status" value="1"/>
</dbReference>
<dbReference type="NCBIfam" id="TIGR02033">
    <property type="entry name" value="D-hydantoinase"/>
    <property type="match status" value="1"/>
</dbReference>
<sequence length="490" mass="53270">MGDPLIEYDLVIKGGRVATTEGVSVMDVAIEGGEIAALGRGLQARRTLDAAGKLVLPGGVDAHCHIEQLSGGGLMNADTFETATRSAAFGGTTTVISFAAQHRGDSLRDVVENYSRLAAAGAVTDYAFHLWISDPTPETLEQDLPRLIESGHRSIKIFMTYDRVRLLDEQILDVMMIARKHGAMVCAHAENHGMIKWMAERLVARGHIEPKFHGVSHPRVCEIEAFERLVRFSQLLDQPIMLFHVSTAEGAAVVRRARGEGIKVFAETCPQYLFLTAQDLDRPGLEGAKWMCSPPPRTTSDQDALWRGLDLGDLQVVSSDHAPYRFDSSGKLAAGAHPDFKQIANGLPGLETRLPLLFDAMVSQGRSSLEKFVELTATAPAKIYGLHPRKGAIAVGADADITIWNPDREVTLTNDGLHDNVGYNPFAGRRLKGWPETVLRRGETIVANERLQAAPGSGELQLRGCSAAMRPTGRLSPEFDPATNFGARLL</sequence>
<evidence type="ECO:0000256" key="5">
    <source>
        <dbReference type="PIRSR" id="PIRSR611778-50"/>
    </source>
</evidence>
<dbReference type="Gene3D" id="2.30.40.10">
    <property type="entry name" value="Urease, subunit C, domain 1"/>
    <property type="match status" value="1"/>
</dbReference>
<comment type="cofactor">
    <cofactor evidence="1">
        <name>Zn(2+)</name>
        <dbReference type="ChEBI" id="CHEBI:29105"/>
    </cofactor>
</comment>
<dbReference type="InterPro" id="IPR050378">
    <property type="entry name" value="Metallo-dep_Hydrolases_sf"/>
</dbReference>
<evidence type="ECO:0000256" key="2">
    <source>
        <dbReference type="ARBA" id="ARBA00008829"/>
    </source>
</evidence>
<dbReference type="GO" id="GO:0016812">
    <property type="term" value="F:hydrolase activity, acting on carbon-nitrogen (but not peptide) bonds, in cyclic amides"/>
    <property type="evidence" value="ECO:0007669"/>
    <property type="project" value="TreeGrafter"/>
</dbReference>
<name>A0A1B2EPX8_9HYPH</name>
<comment type="PTM">
    <text evidence="5">Carbamylation allows a single lysine to coordinate two divalent metal cations.</text>
</comment>
<keyword evidence="3" id="KW-0479">Metal-binding</keyword>
<accession>A0A1B2EPX8</accession>
<dbReference type="InterPro" id="IPR011778">
    <property type="entry name" value="Hydantoinase/dihydroPyrase"/>
</dbReference>
<evidence type="ECO:0000259" key="6">
    <source>
        <dbReference type="Pfam" id="PF01979"/>
    </source>
</evidence>
<dbReference type="KEGG" id="moc:BB934_24720"/>
<evidence type="ECO:0000313" key="7">
    <source>
        <dbReference type="EMBL" id="ANY82044.1"/>
    </source>
</evidence>
<dbReference type="AlphaFoldDB" id="A0A1B2EPX8"/>
<dbReference type="GO" id="GO:0005829">
    <property type="term" value="C:cytosol"/>
    <property type="evidence" value="ECO:0007669"/>
    <property type="project" value="TreeGrafter"/>
</dbReference>
<evidence type="ECO:0000256" key="1">
    <source>
        <dbReference type="ARBA" id="ARBA00001947"/>
    </source>
</evidence>
<gene>
    <name evidence="7" type="ORF">BB934_24720</name>
</gene>
<dbReference type="PANTHER" id="PTHR11647:SF1">
    <property type="entry name" value="COLLAPSIN RESPONSE MEDIATOR PROTEIN"/>
    <property type="match status" value="1"/>
</dbReference>
<dbReference type="PANTHER" id="PTHR11647">
    <property type="entry name" value="HYDRANTOINASE/DIHYDROPYRIMIDINASE FAMILY MEMBER"/>
    <property type="match status" value="1"/>
</dbReference>
<organism evidence="7">
    <name type="scientific">Microvirga ossetica</name>
    <dbReference type="NCBI Taxonomy" id="1882682"/>
    <lineage>
        <taxon>Bacteria</taxon>
        <taxon>Pseudomonadati</taxon>
        <taxon>Pseudomonadota</taxon>
        <taxon>Alphaproteobacteria</taxon>
        <taxon>Hyphomicrobiales</taxon>
        <taxon>Methylobacteriaceae</taxon>
        <taxon>Microvirga</taxon>
    </lineage>
</organism>
<dbReference type="NCBIfam" id="NF009941">
    <property type="entry name" value="PRK13404.1"/>
    <property type="match status" value="1"/>
</dbReference>